<keyword evidence="4" id="KW-1185">Reference proteome</keyword>
<dbReference type="PANTHER" id="PTHR12770:SF30">
    <property type="entry name" value="ROOT UVB SENSITIVE FAMILY"/>
    <property type="match status" value="1"/>
</dbReference>
<reference evidence="3 4" key="1">
    <citation type="submission" date="2022-01" db="EMBL/GenBank/DDBJ databases">
        <authorList>
            <person name="Xiong W."/>
            <person name="Schranz E."/>
        </authorList>
    </citation>
    <scope>NUCLEOTIDE SEQUENCE [LARGE SCALE GENOMIC DNA]</scope>
</reference>
<evidence type="ECO:0000313" key="4">
    <source>
        <dbReference type="Proteomes" id="UP001157418"/>
    </source>
</evidence>
<dbReference type="InterPro" id="IPR054549">
    <property type="entry name" value="UVB_sens_RUS_dom"/>
</dbReference>
<dbReference type="GO" id="GO:0009926">
    <property type="term" value="P:auxin polar transport"/>
    <property type="evidence" value="ECO:0007669"/>
    <property type="project" value="TreeGrafter"/>
</dbReference>
<dbReference type="GO" id="GO:0010224">
    <property type="term" value="P:response to UV-B"/>
    <property type="evidence" value="ECO:0007669"/>
    <property type="project" value="TreeGrafter"/>
</dbReference>
<evidence type="ECO:0000256" key="1">
    <source>
        <dbReference type="ARBA" id="ARBA00007558"/>
    </source>
</evidence>
<organism evidence="3 4">
    <name type="scientific">Lactuca virosa</name>
    <dbReference type="NCBI Taxonomy" id="75947"/>
    <lineage>
        <taxon>Eukaryota</taxon>
        <taxon>Viridiplantae</taxon>
        <taxon>Streptophyta</taxon>
        <taxon>Embryophyta</taxon>
        <taxon>Tracheophyta</taxon>
        <taxon>Spermatophyta</taxon>
        <taxon>Magnoliopsida</taxon>
        <taxon>eudicotyledons</taxon>
        <taxon>Gunneridae</taxon>
        <taxon>Pentapetalae</taxon>
        <taxon>asterids</taxon>
        <taxon>campanulids</taxon>
        <taxon>Asterales</taxon>
        <taxon>Asteraceae</taxon>
        <taxon>Cichorioideae</taxon>
        <taxon>Cichorieae</taxon>
        <taxon>Lactucinae</taxon>
        <taxon>Lactuca</taxon>
    </lineage>
</organism>
<sequence length="91" mass="9779">MAGLENFAKGMAMVDARATRLAINSFFAKEGNLSELYAKGEAISIVFNVLGLGAGIQLVSIKGNISSPADLRNKEDLVYPRRLIKEAGNDH</sequence>
<evidence type="ECO:0000259" key="2">
    <source>
        <dbReference type="Pfam" id="PF04884"/>
    </source>
</evidence>
<feature type="domain" description="Protein root UVB sensitive/RUS" evidence="2">
    <location>
        <begin position="3"/>
        <end position="63"/>
    </location>
</feature>
<dbReference type="Proteomes" id="UP001157418">
    <property type="component" value="Unassembled WGS sequence"/>
</dbReference>
<dbReference type="AlphaFoldDB" id="A0AAU9LUA8"/>
<evidence type="ECO:0000313" key="3">
    <source>
        <dbReference type="EMBL" id="CAH1412258.1"/>
    </source>
</evidence>
<comment type="caution">
    <text evidence="3">The sequence shown here is derived from an EMBL/GenBank/DDBJ whole genome shotgun (WGS) entry which is preliminary data.</text>
</comment>
<dbReference type="InterPro" id="IPR006968">
    <property type="entry name" value="RUS_fam"/>
</dbReference>
<protein>
    <recommendedName>
        <fullName evidence="2">Protein root UVB sensitive/RUS domain-containing protein</fullName>
    </recommendedName>
</protein>
<dbReference type="PANTHER" id="PTHR12770">
    <property type="entry name" value="RUS1 FAMILY PROTEIN C16ORF58"/>
    <property type="match status" value="1"/>
</dbReference>
<proteinExistence type="inferred from homology"/>
<dbReference type="GO" id="GO:0009941">
    <property type="term" value="C:chloroplast envelope"/>
    <property type="evidence" value="ECO:0007669"/>
    <property type="project" value="TreeGrafter"/>
</dbReference>
<gene>
    <name evidence="3" type="ORF">LVIROSA_LOCUS287</name>
</gene>
<dbReference type="EMBL" id="CAKMRJ010000001">
    <property type="protein sequence ID" value="CAH1412258.1"/>
    <property type="molecule type" value="Genomic_DNA"/>
</dbReference>
<accession>A0AAU9LUA8</accession>
<comment type="similarity">
    <text evidence="1">Belongs to the RUS1 family.</text>
</comment>
<name>A0AAU9LUA8_9ASTR</name>
<dbReference type="Pfam" id="PF04884">
    <property type="entry name" value="UVB_sens_prot"/>
    <property type="match status" value="1"/>
</dbReference>